<reference evidence="1 2" key="1">
    <citation type="submission" date="2024-10" db="EMBL/GenBank/DDBJ databases">
        <title>The Natural Products Discovery Center: Release of the First 8490 Sequenced Strains for Exploring Actinobacteria Biosynthetic Diversity.</title>
        <authorList>
            <person name="Kalkreuter E."/>
            <person name="Kautsar S.A."/>
            <person name="Yang D."/>
            <person name="Bader C.D."/>
            <person name="Teijaro C.N."/>
            <person name="Fluegel L."/>
            <person name="Davis C.M."/>
            <person name="Simpson J.R."/>
            <person name="Lauterbach L."/>
            <person name="Steele A.D."/>
            <person name="Gui C."/>
            <person name="Meng S."/>
            <person name="Li G."/>
            <person name="Viehrig K."/>
            <person name="Ye F."/>
            <person name="Su P."/>
            <person name="Kiefer A.F."/>
            <person name="Nichols A."/>
            <person name="Cepeda A.J."/>
            <person name="Yan W."/>
            <person name="Fan B."/>
            <person name="Jiang Y."/>
            <person name="Adhikari A."/>
            <person name="Zheng C.-J."/>
            <person name="Schuster L."/>
            <person name="Cowan T.M."/>
            <person name="Smanski M.J."/>
            <person name="Chevrette M.G."/>
            <person name="De Carvalho L.P.S."/>
            <person name="Shen B."/>
        </authorList>
    </citation>
    <scope>NUCLEOTIDE SEQUENCE [LARGE SCALE GENOMIC DNA]</scope>
    <source>
        <strain evidence="1 2">NPDC051599</strain>
    </source>
</reference>
<keyword evidence="2" id="KW-1185">Reference proteome</keyword>
<dbReference type="RefSeq" id="WP_398660605.1">
    <property type="nucleotide sequence ID" value="NZ_JBITDC010000019.1"/>
</dbReference>
<gene>
    <name evidence="1" type="ORF">ACIA8P_37020</name>
</gene>
<dbReference type="NCBIfam" id="NF041205">
    <property type="entry name" value="VdcD"/>
    <property type="match status" value="1"/>
</dbReference>
<sequence>MTDGIICPRCTFETVGTLATSPVPGVWDVLQCHRCLYSWRTTEPARRTSRTAYPAQFRMSAEDIDNAIEVPSIPPLRTPDERGA</sequence>
<dbReference type="InterPro" id="IPR047707">
    <property type="entry name" value="VdcD-like"/>
</dbReference>
<accession>A0ABW7YCM8</accession>
<evidence type="ECO:0000313" key="2">
    <source>
        <dbReference type="Proteomes" id="UP001612415"/>
    </source>
</evidence>
<evidence type="ECO:0000313" key="1">
    <source>
        <dbReference type="EMBL" id="MFI5680156.1"/>
    </source>
</evidence>
<dbReference type="EMBL" id="JBITDC010000019">
    <property type="protein sequence ID" value="MFI5680156.1"/>
    <property type="molecule type" value="Genomic_DNA"/>
</dbReference>
<dbReference type="Proteomes" id="UP001612415">
    <property type="component" value="Unassembled WGS sequence"/>
</dbReference>
<comment type="caution">
    <text evidence="1">The sequence shown here is derived from an EMBL/GenBank/DDBJ whole genome shotgun (WGS) entry which is preliminary data.</text>
</comment>
<organism evidence="1 2">
    <name type="scientific">Streptomyces cellulosae</name>
    <dbReference type="NCBI Taxonomy" id="1968"/>
    <lineage>
        <taxon>Bacteria</taxon>
        <taxon>Bacillati</taxon>
        <taxon>Actinomycetota</taxon>
        <taxon>Actinomycetes</taxon>
        <taxon>Kitasatosporales</taxon>
        <taxon>Streptomycetaceae</taxon>
        <taxon>Streptomyces</taxon>
    </lineage>
</organism>
<dbReference type="Pfam" id="PF26358">
    <property type="entry name" value="EcdD_BsdD_detox"/>
    <property type="match status" value="1"/>
</dbReference>
<protein>
    <submittedName>
        <fullName evidence="1">Non-oxidative hydroxyarylic acid decarboxylases subunit D</fullName>
    </submittedName>
</protein>
<proteinExistence type="predicted"/>
<name>A0ABW7YCM8_STRCE</name>